<organism evidence="11 12">
    <name type="scientific">Brotonthovivens ammoniilytica</name>
    <dbReference type="NCBI Taxonomy" id="2981725"/>
    <lineage>
        <taxon>Bacteria</taxon>
        <taxon>Bacillati</taxon>
        <taxon>Bacillota</taxon>
        <taxon>Clostridia</taxon>
        <taxon>Lachnospirales</taxon>
        <taxon>Lachnospiraceae</taxon>
        <taxon>Brotonthovivens</taxon>
    </lineage>
</organism>
<keyword evidence="6 10" id="KW-0808">Transferase</keyword>
<comment type="catalytic activity">
    <reaction evidence="1 10">
        <text>Transfers a segment of a (1-&gt;4)-alpha-D-glucan to a new position in an acceptor, which may be glucose or a (1-&gt;4)-alpha-D-glucan.</text>
        <dbReference type="EC" id="2.4.1.25"/>
    </reaction>
</comment>
<evidence type="ECO:0000256" key="1">
    <source>
        <dbReference type="ARBA" id="ARBA00000439"/>
    </source>
</evidence>
<evidence type="ECO:0000256" key="4">
    <source>
        <dbReference type="ARBA" id="ARBA00020295"/>
    </source>
</evidence>
<dbReference type="GO" id="GO:0004134">
    <property type="term" value="F:4-alpha-glucanotransferase activity"/>
    <property type="evidence" value="ECO:0007669"/>
    <property type="project" value="UniProtKB-EC"/>
</dbReference>
<dbReference type="Pfam" id="PF02446">
    <property type="entry name" value="Glyco_hydro_77"/>
    <property type="match status" value="1"/>
</dbReference>
<comment type="caution">
    <text evidence="11">The sequence shown here is derived from an EMBL/GenBank/DDBJ whole genome shotgun (WGS) entry which is preliminary data.</text>
</comment>
<sequence length="492" mass="56651">MRSSGILMHISSLPSPYGIGTLGEEAKKFVDFLSASGQTYWQVLPICPTGFGDSPYQSFSTFAGNPYFIDLDYLCHDGLLTKEECCSYDWGSDKTAVDYGLVYWNRMKILKQAYERFQCRIPYEYQEFCEKNKDWLEDYAVYMAFKEANQGSAWHQWDGALKRRDPQAVKEAKQKFQKEINFWKMTQFLFFCHWHSLKAYANERGIRLIGDIPIYVSSDSADVWADPELFVLDEDLNPTEVAGCPPDAFTEDGQLWGNPLFRWDKMEQDGFAWWTKRVRHLSELFDIVRIDHFRGFESYYAIPAGDKNAKRGVWKKGPGLRLFQALKQKLGDLNIIVEDLGFLTPEVLKMVQDCGFPGMKLLQFAFDARDNSAYLPHNHIKNCVVYSGSHDNDTILGWMKNSPRETVEYAAEYLGLTVKDANWGMMKAVWASVADTAIVTMQDLLGLGDEARMNIPSTTGNNWKWRMKPDALSQELAGKIYHQMINYARLRK</sequence>
<keyword evidence="7 10" id="KW-0119">Carbohydrate metabolism</keyword>
<proteinExistence type="inferred from homology"/>
<name>A0ABT2TFK3_9FIRM</name>
<evidence type="ECO:0000256" key="9">
    <source>
        <dbReference type="ARBA" id="ARBA00031501"/>
    </source>
</evidence>
<evidence type="ECO:0000256" key="3">
    <source>
        <dbReference type="ARBA" id="ARBA00012560"/>
    </source>
</evidence>
<protein>
    <recommendedName>
        <fullName evidence="4 10">4-alpha-glucanotransferase</fullName>
        <ecNumber evidence="3 10">2.4.1.25</ecNumber>
    </recommendedName>
    <alternativeName>
        <fullName evidence="8 10">Amylomaltase</fullName>
    </alternativeName>
    <alternativeName>
        <fullName evidence="9 10">Disproportionating enzyme</fullName>
    </alternativeName>
</protein>
<dbReference type="InterPro" id="IPR003385">
    <property type="entry name" value="Glyco_hydro_77"/>
</dbReference>
<dbReference type="NCBIfam" id="TIGR00217">
    <property type="entry name" value="malQ"/>
    <property type="match status" value="1"/>
</dbReference>
<dbReference type="Gene3D" id="3.20.20.80">
    <property type="entry name" value="Glycosidases"/>
    <property type="match status" value="1"/>
</dbReference>
<evidence type="ECO:0000256" key="2">
    <source>
        <dbReference type="ARBA" id="ARBA00005684"/>
    </source>
</evidence>
<comment type="similarity">
    <text evidence="2 10">Belongs to the disproportionating enzyme family.</text>
</comment>
<evidence type="ECO:0000256" key="8">
    <source>
        <dbReference type="ARBA" id="ARBA00031423"/>
    </source>
</evidence>
<accession>A0ABT2TFK3</accession>
<evidence type="ECO:0000256" key="5">
    <source>
        <dbReference type="ARBA" id="ARBA00022676"/>
    </source>
</evidence>
<keyword evidence="5 10" id="KW-0328">Glycosyltransferase</keyword>
<dbReference type="Proteomes" id="UP001652442">
    <property type="component" value="Unassembled WGS sequence"/>
</dbReference>
<evidence type="ECO:0000256" key="7">
    <source>
        <dbReference type="ARBA" id="ARBA00023277"/>
    </source>
</evidence>
<dbReference type="SUPFAM" id="SSF51445">
    <property type="entry name" value="(Trans)glycosidases"/>
    <property type="match status" value="1"/>
</dbReference>
<dbReference type="RefSeq" id="WP_158424389.1">
    <property type="nucleotide sequence ID" value="NZ_JAOQJQ010000001.1"/>
</dbReference>
<dbReference type="EC" id="2.4.1.25" evidence="3 10"/>
<gene>
    <name evidence="11" type="primary">malQ</name>
    <name evidence="11" type="ORF">OCV88_01245</name>
</gene>
<dbReference type="NCBIfam" id="NF011080">
    <property type="entry name" value="PRK14508.1-3"/>
    <property type="match status" value="1"/>
</dbReference>
<evidence type="ECO:0000313" key="12">
    <source>
        <dbReference type="Proteomes" id="UP001652442"/>
    </source>
</evidence>
<evidence type="ECO:0000313" key="11">
    <source>
        <dbReference type="EMBL" id="MCU6760959.1"/>
    </source>
</evidence>
<dbReference type="EMBL" id="JAOQJQ010000001">
    <property type="protein sequence ID" value="MCU6760959.1"/>
    <property type="molecule type" value="Genomic_DNA"/>
</dbReference>
<reference evidence="11 12" key="1">
    <citation type="journal article" date="2021" name="ISME Commun">
        <title>Automated analysis of genomic sequences facilitates high-throughput and comprehensive description of bacteria.</title>
        <authorList>
            <person name="Hitch T.C.A."/>
        </authorList>
    </citation>
    <scope>NUCLEOTIDE SEQUENCE [LARGE SCALE GENOMIC DNA]</scope>
    <source>
        <strain evidence="11 12">Sanger_109</strain>
    </source>
</reference>
<dbReference type="InterPro" id="IPR017853">
    <property type="entry name" value="GH"/>
</dbReference>
<keyword evidence="12" id="KW-1185">Reference proteome</keyword>
<dbReference type="PANTHER" id="PTHR32438">
    <property type="entry name" value="4-ALPHA-GLUCANOTRANSFERASE DPE1, CHLOROPLASTIC/AMYLOPLASTIC"/>
    <property type="match status" value="1"/>
</dbReference>
<dbReference type="PANTHER" id="PTHR32438:SF5">
    <property type="entry name" value="4-ALPHA-GLUCANOTRANSFERASE DPE1, CHLOROPLASTIC_AMYLOPLASTIC"/>
    <property type="match status" value="1"/>
</dbReference>
<evidence type="ECO:0000256" key="10">
    <source>
        <dbReference type="RuleBase" id="RU361207"/>
    </source>
</evidence>
<evidence type="ECO:0000256" key="6">
    <source>
        <dbReference type="ARBA" id="ARBA00022679"/>
    </source>
</evidence>